<evidence type="ECO:0000313" key="1">
    <source>
        <dbReference type="EMBL" id="CAK1551607.1"/>
    </source>
</evidence>
<reference evidence="1 2" key="1">
    <citation type="submission" date="2023-11" db="EMBL/GenBank/DDBJ databases">
        <authorList>
            <person name="Okamura Y."/>
        </authorList>
    </citation>
    <scope>NUCLEOTIDE SEQUENCE [LARGE SCALE GENOMIC DNA]</scope>
</reference>
<sequence>MLGSLRLRESFVSVRFLDKAFENKQEFLIIGFDPLFSLNGIVNSRTQTSPLIAFAHHAASAGRAGGS</sequence>
<dbReference type="Proteomes" id="UP001497472">
    <property type="component" value="Unassembled WGS sequence"/>
</dbReference>
<accession>A0AAV1JQE4</accession>
<evidence type="ECO:0000313" key="2">
    <source>
        <dbReference type="Proteomes" id="UP001497472"/>
    </source>
</evidence>
<protein>
    <submittedName>
        <fullName evidence="1">Uncharacterized protein</fullName>
    </submittedName>
</protein>
<organism evidence="1 2">
    <name type="scientific">Leptosia nina</name>
    <dbReference type="NCBI Taxonomy" id="320188"/>
    <lineage>
        <taxon>Eukaryota</taxon>
        <taxon>Metazoa</taxon>
        <taxon>Ecdysozoa</taxon>
        <taxon>Arthropoda</taxon>
        <taxon>Hexapoda</taxon>
        <taxon>Insecta</taxon>
        <taxon>Pterygota</taxon>
        <taxon>Neoptera</taxon>
        <taxon>Endopterygota</taxon>
        <taxon>Lepidoptera</taxon>
        <taxon>Glossata</taxon>
        <taxon>Ditrysia</taxon>
        <taxon>Papilionoidea</taxon>
        <taxon>Pieridae</taxon>
        <taxon>Pierinae</taxon>
        <taxon>Leptosia</taxon>
    </lineage>
</organism>
<gene>
    <name evidence="1" type="ORF">LNINA_LOCUS10729</name>
</gene>
<dbReference type="AlphaFoldDB" id="A0AAV1JQE4"/>
<name>A0AAV1JQE4_9NEOP</name>
<dbReference type="EMBL" id="CAVLEF010000132">
    <property type="protein sequence ID" value="CAK1551607.1"/>
    <property type="molecule type" value="Genomic_DNA"/>
</dbReference>
<comment type="caution">
    <text evidence="1">The sequence shown here is derived from an EMBL/GenBank/DDBJ whole genome shotgun (WGS) entry which is preliminary data.</text>
</comment>
<keyword evidence="2" id="KW-1185">Reference proteome</keyword>
<proteinExistence type="predicted"/>